<protein>
    <submittedName>
        <fullName evidence="1">DUF3575 domain-containing protein</fullName>
    </submittedName>
</protein>
<evidence type="ECO:0000313" key="1">
    <source>
        <dbReference type="EMBL" id="TPD70587.1"/>
    </source>
</evidence>
<sequence>MIYDICLSNLPTNYNLSTTHYLLPTINYPLSSINYSLLSANLFSIFTSVYKKTTMKKWLFAALLAFQFSNAQESANIFARKQNEVKFDVLSVIAFSKVHVSYERFLNENFSVGISGSIQDSKDAKEDFDKGYDRTLPKYEVNPFVRYSLSHSQKSFYFAEVFVSANGGKYRELQRFVDESGNGYYGTFKDNYTDVAIGGALGYKLYIQEKFGIELFLGMGKNLFNTDKSPEVVPRVGLNFGYRF</sequence>
<proteinExistence type="predicted"/>
<dbReference type="InterPro" id="IPR021958">
    <property type="entry name" value="DUF3575"/>
</dbReference>
<dbReference type="EMBL" id="VFJE01000052">
    <property type="protein sequence ID" value="TPD70587.1"/>
    <property type="molecule type" value="Genomic_DNA"/>
</dbReference>
<gene>
    <name evidence="1" type="ORF">FJA49_06520</name>
</gene>
<reference evidence="1 2" key="1">
    <citation type="submission" date="2019-06" db="EMBL/GenBank/DDBJ databases">
        <title>Flavobacterium sp. MaA-Y11 from geoumgang.</title>
        <authorList>
            <person name="Jeong S."/>
        </authorList>
    </citation>
    <scope>NUCLEOTIDE SEQUENCE [LARGE SCALE GENOMIC DNA]</scope>
    <source>
        <strain evidence="1 2">MaA-Y11</strain>
    </source>
</reference>
<evidence type="ECO:0000313" key="2">
    <source>
        <dbReference type="Proteomes" id="UP000319175"/>
    </source>
</evidence>
<name>A0A501QEN7_9FLAO</name>
<comment type="caution">
    <text evidence="1">The sequence shown here is derived from an EMBL/GenBank/DDBJ whole genome shotgun (WGS) entry which is preliminary data.</text>
</comment>
<accession>A0A501QEN7</accession>
<dbReference type="Pfam" id="PF12099">
    <property type="entry name" value="DUF3575"/>
    <property type="match status" value="1"/>
</dbReference>
<organism evidence="1 2">
    <name type="scientific">Flavobacterium microcysteis</name>
    <dbReference type="NCBI Taxonomy" id="2596891"/>
    <lineage>
        <taxon>Bacteria</taxon>
        <taxon>Pseudomonadati</taxon>
        <taxon>Bacteroidota</taxon>
        <taxon>Flavobacteriia</taxon>
        <taxon>Flavobacteriales</taxon>
        <taxon>Flavobacteriaceae</taxon>
        <taxon>Flavobacterium</taxon>
    </lineage>
</organism>
<keyword evidence="2" id="KW-1185">Reference proteome</keyword>
<dbReference type="AlphaFoldDB" id="A0A501QEN7"/>
<dbReference type="Proteomes" id="UP000319175">
    <property type="component" value="Unassembled WGS sequence"/>
</dbReference>